<comment type="caution">
    <text evidence="2">The sequence shown here is derived from an EMBL/GenBank/DDBJ whole genome shotgun (WGS) entry which is preliminary data.</text>
</comment>
<evidence type="ECO:0000259" key="1">
    <source>
        <dbReference type="Pfam" id="PF02627"/>
    </source>
</evidence>
<feature type="domain" description="Carboxymuconolactone decarboxylase-like" evidence="1">
    <location>
        <begin position="12"/>
        <end position="97"/>
    </location>
</feature>
<organism evidence="2 3">
    <name type="scientific">Gilvimarinus gilvus</name>
    <dbReference type="NCBI Taxonomy" id="3058038"/>
    <lineage>
        <taxon>Bacteria</taxon>
        <taxon>Pseudomonadati</taxon>
        <taxon>Pseudomonadota</taxon>
        <taxon>Gammaproteobacteria</taxon>
        <taxon>Cellvibrionales</taxon>
        <taxon>Cellvibrionaceae</taxon>
        <taxon>Gilvimarinus</taxon>
    </lineage>
</organism>
<dbReference type="RefSeq" id="WP_302721152.1">
    <property type="nucleotide sequence ID" value="NZ_JAULRU010000257.1"/>
</dbReference>
<dbReference type="Proteomes" id="UP001273505">
    <property type="component" value="Unassembled WGS sequence"/>
</dbReference>
<gene>
    <name evidence="2" type="ORF">SCD92_19490</name>
</gene>
<name>A0ABU4S3G2_9GAMM</name>
<dbReference type="InterPro" id="IPR029032">
    <property type="entry name" value="AhpD-like"/>
</dbReference>
<protein>
    <submittedName>
        <fullName evidence="2">Carboxymuconolactone decarboxylase family protein</fullName>
    </submittedName>
</protein>
<keyword evidence="3" id="KW-1185">Reference proteome</keyword>
<dbReference type="Gene3D" id="1.20.1290.10">
    <property type="entry name" value="AhpD-like"/>
    <property type="match status" value="1"/>
</dbReference>
<dbReference type="EMBL" id="JAXAFO010000078">
    <property type="protein sequence ID" value="MDX6851555.1"/>
    <property type="molecule type" value="Genomic_DNA"/>
</dbReference>
<proteinExistence type="predicted"/>
<evidence type="ECO:0000313" key="3">
    <source>
        <dbReference type="Proteomes" id="UP001273505"/>
    </source>
</evidence>
<sequence length="150" mass="16668">MKERINLGKTSPEMYKKVVELDQLVSADLEGAGFTEGFCHLLKLRVSQINGCAFCMKMHSSDAVKSEESLDRLAVLSLWKETQYFTETERAALTLIEAITNISDGQISDDVYKVASSELTDVQISSVQWAGVLMNSWNRIAIASRYPVGV</sequence>
<dbReference type="Pfam" id="PF02627">
    <property type="entry name" value="CMD"/>
    <property type="match status" value="1"/>
</dbReference>
<reference evidence="2 3" key="1">
    <citation type="submission" date="2023-11" db="EMBL/GenBank/DDBJ databases">
        <title>Gilvimarinus fulvus sp. nov., isolated from the surface of Kelp.</title>
        <authorList>
            <person name="Sun Y.Y."/>
            <person name="Gong Y."/>
            <person name="Du Z.J."/>
        </authorList>
    </citation>
    <scope>NUCLEOTIDE SEQUENCE [LARGE SCALE GENOMIC DNA]</scope>
    <source>
        <strain evidence="2 3">SDUM040013</strain>
    </source>
</reference>
<dbReference type="PANTHER" id="PTHR34846">
    <property type="entry name" value="4-CARBOXYMUCONOLACTONE DECARBOXYLASE FAMILY PROTEIN (AFU_ORTHOLOGUE AFUA_6G11590)"/>
    <property type="match status" value="1"/>
</dbReference>
<dbReference type="SUPFAM" id="SSF69118">
    <property type="entry name" value="AhpD-like"/>
    <property type="match status" value="1"/>
</dbReference>
<dbReference type="NCBIfam" id="TIGR00778">
    <property type="entry name" value="ahpD_dom"/>
    <property type="match status" value="1"/>
</dbReference>
<dbReference type="PANTHER" id="PTHR34846:SF5">
    <property type="entry name" value="CARBOXYMUCONOLACTONE DECARBOXYLASE-LIKE DOMAIN-CONTAINING PROTEIN"/>
    <property type="match status" value="1"/>
</dbReference>
<accession>A0ABU4S3G2</accession>
<evidence type="ECO:0000313" key="2">
    <source>
        <dbReference type="EMBL" id="MDX6851555.1"/>
    </source>
</evidence>
<dbReference type="InterPro" id="IPR004675">
    <property type="entry name" value="AhpD_core"/>
</dbReference>
<dbReference type="InterPro" id="IPR003779">
    <property type="entry name" value="CMD-like"/>
</dbReference>